<organism evidence="2 3">
    <name type="scientific">Knufia peltigerae</name>
    <dbReference type="NCBI Taxonomy" id="1002370"/>
    <lineage>
        <taxon>Eukaryota</taxon>
        <taxon>Fungi</taxon>
        <taxon>Dikarya</taxon>
        <taxon>Ascomycota</taxon>
        <taxon>Pezizomycotina</taxon>
        <taxon>Eurotiomycetes</taxon>
        <taxon>Chaetothyriomycetidae</taxon>
        <taxon>Chaetothyriales</taxon>
        <taxon>Trichomeriaceae</taxon>
        <taxon>Knufia</taxon>
    </lineage>
</organism>
<proteinExistence type="predicted"/>
<feature type="domain" description="Aminoglycoside phosphotransferase" evidence="1">
    <location>
        <begin position="53"/>
        <end position="182"/>
    </location>
</feature>
<evidence type="ECO:0000313" key="3">
    <source>
        <dbReference type="Proteomes" id="UP001172681"/>
    </source>
</evidence>
<dbReference type="InterPro" id="IPR002575">
    <property type="entry name" value="Aminoglycoside_PTrfase"/>
</dbReference>
<dbReference type="AlphaFoldDB" id="A0AA39D3E0"/>
<dbReference type="Proteomes" id="UP001172681">
    <property type="component" value="Unassembled WGS sequence"/>
</dbReference>
<protein>
    <recommendedName>
        <fullName evidence="1">Aminoglycoside phosphotransferase domain-containing protein</fullName>
    </recommendedName>
</protein>
<keyword evidence="3" id="KW-1185">Reference proteome</keyword>
<dbReference type="InterPro" id="IPR011009">
    <property type="entry name" value="Kinase-like_dom_sf"/>
</dbReference>
<accession>A0AA39D3E0</accession>
<gene>
    <name evidence="2" type="ORF">H2204_001253</name>
</gene>
<sequence length="272" mass="30943">MNATQVAILEQCALATEHQPLGGSLHGNAVVNLTDSNVIKWGYGAFEQEYWNQRKAYQLLDHRIFRVPKVFDFFEDDTGQGYLVMESTAGEKKRRIEDQGDLEALVRVLQHFATVRSPTPGPLAGPGPAYALLFGDSDLLDNNRAFAFSPSDICLCHLDFFPHNIKWQRGEPPCALDWLSAGFWPHIFEKCSHLIIEDGSIPVFGQMWFPGTDCEQIVLVVEAWSNIRRDHFWAFTLITFARGLISRILTSRTNMHQIQELLREAEIRPDNL</sequence>
<evidence type="ECO:0000259" key="1">
    <source>
        <dbReference type="Pfam" id="PF01636"/>
    </source>
</evidence>
<dbReference type="SUPFAM" id="SSF56112">
    <property type="entry name" value="Protein kinase-like (PK-like)"/>
    <property type="match status" value="1"/>
</dbReference>
<dbReference type="EMBL" id="JAPDRN010000005">
    <property type="protein sequence ID" value="KAJ9644791.1"/>
    <property type="molecule type" value="Genomic_DNA"/>
</dbReference>
<dbReference type="Pfam" id="PF01636">
    <property type="entry name" value="APH"/>
    <property type="match status" value="1"/>
</dbReference>
<evidence type="ECO:0000313" key="2">
    <source>
        <dbReference type="EMBL" id="KAJ9644791.1"/>
    </source>
</evidence>
<reference evidence="2" key="1">
    <citation type="submission" date="2022-10" db="EMBL/GenBank/DDBJ databases">
        <title>Culturing micro-colonial fungi from biological soil crusts in the Mojave desert and describing Neophaeococcomyces mojavensis, and introducing the new genera and species Taxawa tesnikishii.</title>
        <authorList>
            <person name="Kurbessoian T."/>
            <person name="Stajich J.E."/>
        </authorList>
    </citation>
    <scope>NUCLEOTIDE SEQUENCE</scope>
    <source>
        <strain evidence="2">TK_35</strain>
    </source>
</reference>
<name>A0AA39D3E0_9EURO</name>
<comment type="caution">
    <text evidence="2">The sequence shown here is derived from an EMBL/GenBank/DDBJ whole genome shotgun (WGS) entry which is preliminary data.</text>
</comment>